<reference evidence="2 3" key="1">
    <citation type="submission" date="2015-06" db="EMBL/GenBank/DDBJ databases">
        <title>The Genome Sequence of Enterococcus durans 4EA1.</title>
        <authorList>
            <consortium name="The Broad Institute Genomics Platform"/>
            <consortium name="The Broad Institute Genome Sequencing Center for Infectious Disease"/>
            <person name="Earl A.M."/>
            <person name="Van Tyne D."/>
            <person name="Lebreton F."/>
            <person name="Saavedra J.T."/>
            <person name="Gilmore M.S."/>
            <person name="Manson Mcguire A."/>
            <person name="Clock S."/>
            <person name="Crupain M."/>
            <person name="Rangan U."/>
            <person name="Young S."/>
            <person name="Abouelleil A."/>
            <person name="Cao P."/>
            <person name="Chapman S.B."/>
            <person name="Griggs A."/>
            <person name="Priest M."/>
            <person name="Shea T."/>
            <person name="Wortman J."/>
            <person name="Nusbaum C."/>
            <person name="Birren B."/>
        </authorList>
    </citation>
    <scope>NUCLEOTIDE SEQUENCE [LARGE SCALE GENOMIC DNA]</scope>
    <source>
        <strain evidence="2 3">4EA1</strain>
    </source>
</reference>
<proteinExistence type="predicted"/>
<keyword evidence="1" id="KW-0472">Membrane</keyword>
<dbReference type="RefSeq" id="WP_113845644.1">
    <property type="nucleotide sequence ID" value="NZ_CABGIZ010000007.1"/>
</dbReference>
<keyword evidence="1" id="KW-1133">Transmembrane helix</keyword>
<protein>
    <submittedName>
        <fullName evidence="2">Uncharacterized protein</fullName>
    </submittedName>
</protein>
<feature type="transmembrane region" description="Helical" evidence="1">
    <location>
        <begin position="70"/>
        <end position="92"/>
    </location>
</feature>
<dbReference type="EMBL" id="LEPB01000004">
    <property type="protein sequence ID" value="RCA10712.1"/>
    <property type="molecule type" value="Genomic_DNA"/>
</dbReference>
<keyword evidence="1" id="KW-0812">Transmembrane</keyword>
<evidence type="ECO:0000313" key="2">
    <source>
        <dbReference type="EMBL" id="RCA10712.1"/>
    </source>
</evidence>
<gene>
    <name evidence="2" type="ORF">EA71_01465</name>
</gene>
<evidence type="ECO:0000256" key="1">
    <source>
        <dbReference type="SAM" id="Phobius"/>
    </source>
</evidence>
<sequence>MPFIAILLDLLAAGAYFLQLNHQTETFLLVGLIFQGIVTLILCFMTITYKGKRYAAIQPRLFIRYVSIRYAIIIYSFIINAVFLFLYVLNFLDINPLVFPK</sequence>
<name>A0A367CEC3_9ENTE</name>
<accession>A0A367CEC3</accession>
<evidence type="ECO:0000313" key="3">
    <source>
        <dbReference type="Proteomes" id="UP000252797"/>
    </source>
</evidence>
<comment type="caution">
    <text evidence="2">The sequence shown here is derived from an EMBL/GenBank/DDBJ whole genome shotgun (WGS) entry which is preliminary data.</text>
</comment>
<feature type="transmembrane region" description="Helical" evidence="1">
    <location>
        <begin position="27"/>
        <end position="49"/>
    </location>
</feature>
<dbReference type="STRING" id="53345.LIU_08665"/>
<organism evidence="2 3">
    <name type="scientific">Enterococcus durans</name>
    <dbReference type="NCBI Taxonomy" id="53345"/>
    <lineage>
        <taxon>Bacteria</taxon>
        <taxon>Bacillati</taxon>
        <taxon>Bacillota</taxon>
        <taxon>Bacilli</taxon>
        <taxon>Lactobacillales</taxon>
        <taxon>Enterococcaceae</taxon>
        <taxon>Enterococcus</taxon>
    </lineage>
</organism>
<dbReference type="AlphaFoldDB" id="A0A367CEC3"/>
<dbReference type="Proteomes" id="UP000252797">
    <property type="component" value="Unassembled WGS sequence"/>
</dbReference>